<dbReference type="OrthoDB" id="58458at2759"/>
<gene>
    <name evidence="1" type="ORF">H310_06105</name>
</gene>
<evidence type="ECO:0000313" key="1">
    <source>
        <dbReference type="EMBL" id="ETW02644.1"/>
    </source>
</evidence>
<accession>A0A024U8N9</accession>
<dbReference type="VEuPathDB" id="FungiDB:H310_06105"/>
<name>A0A024U8N9_9STRA</name>
<dbReference type="EMBL" id="KI913961">
    <property type="protein sequence ID" value="ETW02644.1"/>
    <property type="molecule type" value="Genomic_DNA"/>
</dbReference>
<proteinExistence type="predicted"/>
<protein>
    <submittedName>
        <fullName evidence="1">Uncharacterized protein</fullName>
    </submittedName>
</protein>
<organism evidence="1">
    <name type="scientific">Aphanomyces invadans</name>
    <dbReference type="NCBI Taxonomy" id="157072"/>
    <lineage>
        <taxon>Eukaryota</taxon>
        <taxon>Sar</taxon>
        <taxon>Stramenopiles</taxon>
        <taxon>Oomycota</taxon>
        <taxon>Saprolegniomycetes</taxon>
        <taxon>Saprolegniales</taxon>
        <taxon>Verrucalvaceae</taxon>
        <taxon>Aphanomyces</taxon>
    </lineage>
</organism>
<dbReference type="AlphaFoldDB" id="A0A024U8N9"/>
<sequence length="280" mass="29803">MTAALTCFFKGCDEPVCEGSNKCLRHKKKGICRTSGCCNQVNKRGVCVKHGARDVCVIPGCVSLGRTSGLCSRHARLHQKQSYAAASDILPRRHAQCQATASFNYNWLQGLQDNQLWPHEDMEKWCDEDWPLVCQLLAAKSEASASLSIETGSLNAINFGAFASDQGSGSLSSKVTLSDVCIAPIGTVACDVNASMGSAVANNKTVVAEAAGPIKPASSSTSWLEWCQSNPSMLLLKDFMTFVGVDGECGSARSQSPIDLAGGDFDGLFDASCDFQFVPV</sequence>
<dbReference type="RefSeq" id="XP_008869249.1">
    <property type="nucleotide sequence ID" value="XM_008871027.1"/>
</dbReference>
<dbReference type="GeneID" id="20083155"/>
<reference evidence="1" key="1">
    <citation type="submission" date="2013-12" db="EMBL/GenBank/DDBJ databases">
        <title>The Genome Sequence of Aphanomyces invadans NJM9701.</title>
        <authorList>
            <consortium name="The Broad Institute Genomics Platform"/>
            <person name="Russ C."/>
            <person name="Tyler B."/>
            <person name="van West P."/>
            <person name="Dieguez-Uribeondo J."/>
            <person name="Young S.K."/>
            <person name="Zeng Q."/>
            <person name="Gargeya S."/>
            <person name="Fitzgerald M."/>
            <person name="Abouelleil A."/>
            <person name="Alvarado L."/>
            <person name="Chapman S.B."/>
            <person name="Gainer-Dewar J."/>
            <person name="Goldberg J."/>
            <person name="Griggs A."/>
            <person name="Gujja S."/>
            <person name="Hansen M."/>
            <person name="Howarth C."/>
            <person name="Imamovic A."/>
            <person name="Ireland A."/>
            <person name="Larimer J."/>
            <person name="McCowan C."/>
            <person name="Murphy C."/>
            <person name="Pearson M."/>
            <person name="Poon T.W."/>
            <person name="Priest M."/>
            <person name="Roberts A."/>
            <person name="Saif S."/>
            <person name="Shea T."/>
            <person name="Sykes S."/>
            <person name="Wortman J."/>
            <person name="Nusbaum C."/>
            <person name="Birren B."/>
        </authorList>
    </citation>
    <scope>NUCLEOTIDE SEQUENCE [LARGE SCALE GENOMIC DNA]</scope>
    <source>
        <strain evidence="1">NJM9701</strain>
    </source>
</reference>